<protein>
    <submittedName>
        <fullName evidence="2">Uncharacterized protein</fullName>
    </submittedName>
</protein>
<comment type="caution">
    <text evidence="2">The sequence shown here is derived from an EMBL/GenBank/DDBJ whole genome shotgun (WGS) entry which is preliminary data.</text>
</comment>
<evidence type="ECO:0000256" key="1">
    <source>
        <dbReference type="SAM" id="MobiDB-lite"/>
    </source>
</evidence>
<name>A0A1B5KV95_USTVR</name>
<feature type="region of interest" description="Disordered" evidence="1">
    <location>
        <begin position="1"/>
        <end position="61"/>
    </location>
</feature>
<evidence type="ECO:0000313" key="3">
    <source>
        <dbReference type="Proteomes" id="UP000054053"/>
    </source>
</evidence>
<reference evidence="3" key="1">
    <citation type="journal article" date="2016" name="Genome Announc.">
        <title>Genome sequence of Ustilaginoidea virens IPU010, a rice pathogenic fungus causing false smut.</title>
        <authorList>
            <person name="Kumagai T."/>
            <person name="Ishii T."/>
            <person name="Terai G."/>
            <person name="Umemura M."/>
            <person name="Machida M."/>
            <person name="Asai K."/>
        </authorList>
    </citation>
    <scope>NUCLEOTIDE SEQUENCE [LARGE SCALE GENOMIC DNA]</scope>
    <source>
        <strain evidence="3">IPU010</strain>
    </source>
</reference>
<feature type="region of interest" description="Disordered" evidence="1">
    <location>
        <begin position="90"/>
        <end position="109"/>
    </location>
</feature>
<accession>A0A1B5KV95</accession>
<evidence type="ECO:0000313" key="2">
    <source>
        <dbReference type="EMBL" id="GAO14916.1"/>
    </source>
</evidence>
<sequence length="192" mass="20493">MATSMGPNFSGHPAGMGHPGVAGHPMGPGMPPNSGQGPTGGMPQQFAGAHMGVGPGGQVNPALMGAMPPGANPHAHALQHLNPAQQQMFQQQHQQQLQSQSMRQQQMLQHQQQQARQAFMAQQAMQANMQVGVNGAIPMGMPLSQLNPQQIQQLRQAGRIGPVRSIFNSESWGDLSTDSFFDSRVNIQEPKP</sequence>
<proteinExistence type="predicted"/>
<dbReference type="AlphaFoldDB" id="A0A1B5KV95"/>
<organism evidence="2 3">
    <name type="scientific">Ustilaginoidea virens</name>
    <name type="common">Rice false smut fungus</name>
    <name type="synonym">Villosiclava virens</name>
    <dbReference type="NCBI Taxonomy" id="1159556"/>
    <lineage>
        <taxon>Eukaryota</taxon>
        <taxon>Fungi</taxon>
        <taxon>Dikarya</taxon>
        <taxon>Ascomycota</taxon>
        <taxon>Pezizomycotina</taxon>
        <taxon>Sordariomycetes</taxon>
        <taxon>Hypocreomycetidae</taxon>
        <taxon>Hypocreales</taxon>
        <taxon>Clavicipitaceae</taxon>
        <taxon>Ustilaginoidea</taxon>
    </lineage>
</organism>
<gene>
    <name evidence="2" type="ORF">UVI_02007540</name>
</gene>
<dbReference type="EMBL" id="BBTG02000003">
    <property type="protein sequence ID" value="GAO14916.1"/>
    <property type="molecule type" value="Genomic_DNA"/>
</dbReference>
<dbReference type="Proteomes" id="UP000054053">
    <property type="component" value="Unassembled WGS sequence"/>
</dbReference>